<gene>
    <name evidence="1" type="ORF">GRI39_09650</name>
</gene>
<dbReference type="Proteomes" id="UP000460561">
    <property type="component" value="Unassembled WGS sequence"/>
</dbReference>
<reference evidence="1 2" key="1">
    <citation type="submission" date="2019-12" db="EMBL/GenBank/DDBJ databases">
        <title>Genomic-based taxomic classification of the family Erythrobacteraceae.</title>
        <authorList>
            <person name="Xu L."/>
        </authorList>
    </citation>
    <scope>NUCLEOTIDE SEQUENCE [LARGE SCALE GENOMIC DNA]</scope>
    <source>
        <strain evidence="1 2">DSM 18604</strain>
    </source>
</reference>
<accession>A0A845AAB5</accession>
<dbReference type="OrthoDB" id="7426400at2"/>
<keyword evidence="2" id="KW-1185">Reference proteome</keyword>
<dbReference type="RefSeq" id="WP_160739494.1">
    <property type="nucleotide sequence ID" value="NZ_WTYQ01000003.1"/>
</dbReference>
<dbReference type="EMBL" id="WTYQ01000003">
    <property type="protein sequence ID" value="MXP26299.1"/>
    <property type="molecule type" value="Genomic_DNA"/>
</dbReference>
<evidence type="ECO:0000313" key="1">
    <source>
        <dbReference type="EMBL" id="MXP26299.1"/>
    </source>
</evidence>
<name>A0A845AAB5_9SPHN</name>
<dbReference type="AlphaFoldDB" id="A0A845AAB5"/>
<organism evidence="1 2">
    <name type="scientific">Altericroceibacterium indicum</name>
    <dbReference type="NCBI Taxonomy" id="374177"/>
    <lineage>
        <taxon>Bacteria</taxon>
        <taxon>Pseudomonadati</taxon>
        <taxon>Pseudomonadota</taxon>
        <taxon>Alphaproteobacteria</taxon>
        <taxon>Sphingomonadales</taxon>
        <taxon>Erythrobacteraceae</taxon>
        <taxon>Altericroceibacterium</taxon>
    </lineage>
</organism>
<sequence>MGRLCERAVLGAVLAMMLAGCGARDEGESANDFAARIKGESAASANASNQKKNAAVANLPQAAADGKKAVKFAEQYVPAGSDAKSQNGLTIRPDGTFALAENGKKVSGKYQWLPDGKRLRLIGVESRPIVLVANGALYRMTNENVPLDDVTPDRMYQLPAVEKP</sequence>
<proteinExistence type="predicted"/>
<dbReference type="PROSITE" id="PS51257">
    <property type="entry name" value="PROKAR_LIPOPROTEIN"/>
    <property type="match status" value="1"/>
</dbReference>
<protein>
    <recommendedName>
        <fullName evidence="3">Lipoprotein</fullName>
    </recommendedName>
</protein>
<evidence type="ECO:0000313" key="2">
    <source>
        <dbReference type="Proteomes" id="UP000460561"/>
    </source>
</evidence>
<evidence type="ECO:0008006" key="3">
    <source>
        <dbReference type="Google" id="ProtNLM"/>
    </source>
</evidence>
<comment type="caution">
    <text evidence="1">The sequence shown here is derived from an EMBL/GenBank/DDBJ whole genome shotgun (WGS) entry which is preliminary data.</text>
</comment>